<reference evidence="13 14" key="1">
    <citation type="submission" date="2018-02" db="EMBL/GenBank/DDBJ databases">
        <title>Genomic Encyclopedia of Archaeal and Bacterial Type Strains, Phase II (KMG-II): from individual species to whole genera.</title>
        <authorList>
            <person name="Goeker M."/>
        </authorList>
    </citation>
    <scope>NUCLEOTIDE SEQUENCE [LARGE SCALE GENOMIC DNA]</scope>
    <source>
        <strain evidence="13 14">DSM 18921</strain>
    </source>
</reference>
<dbReference type="RefSeq" id="WP_105512807.1">
    <property type="nucleotide sequence ID" value="NZ_PVEP01000001.1"/>
</dbReference>
<dbReference type="PANTHER" id="PTHR42837">
    <property type="entry name" value="REGULATOR OF SIGMA-E PROTEASE RSEP"/>
    <property type="match status" value="1"/>
</dbReference>
<dbReference type="CDD" id="cd23081">
    <property type="entry name" value="cpPDZ_EcRseP-like"/>
    <property type="match status" value="1"/>
</dbReference>
<evidence type="ECO:0000256" key="1">
    <source>
        <dbReference type="ARBA" id="ARBA00001947"/>
    </source>
</evidence>
<evidence type="ECO:0000256" key="4">
    <source>
        <dbReference type="ARBA" id="ARBA00022670"/>
    </source>
</evidence>
<dbReference type="Gene3D" id="2.30.42.10">
    <property type="match status" value="2"/>
</dbReference>
<dbReference type="GO" id="GO:0004222">
    <property type="term" value="F:metalloendopeptidase activity"/>
    <property type="evidence" value="ECO:0007669"/>
    <property type="project" value="InterPro"/>
</dbReference>
<sequence length="445" mass="46787">MEFPALLVSFGSFLYTVVTFVVALSIIVFVHEFGHYIVGRWSGIRAEVFSIGFGPKVWSRMDKRGTRWQLAALPFGGYVKFLGDANASSAGADEQTMSHLSDEEKRHTLHGAPLWARAATVFAGPAFNFLLSIVVFAGLGFSTGIVTEPPSIAKLPALPVVNELQPGDVILSVNGTATPDFEALGDVANTLPEADQIPYEVSRDGRTLTVTGPTLIPPLIGSIIPLSAAEDAGLKEGDVITAANGRALARFDDLRDEVMKSEGAPVDLTVWRDGATFDTTLTPRERPVEAEGGGFETGYQIGIAGGTFFTPTTRMPGPVEALTGGVRATWGVIDNTFTAIGSMIAGSISTCNINGPIGMAKVTGTAATAGLVAFIGLIAGLSTAIGLVNLFPIPVLDGGHLVFHAYEWAFGRPPSDRVMNAAMGIGLALVLGLMLFGLTNDLFCQ</sequence>
<evidence type="ECO:0000256" key="11">
    <source>
        <dbReference type="RuleBase" id="RU362031"/>
    </source>
</evidence>
<dbReference type="SUPFAM" id="SSF50156">
    <property type="entry name" value="PDZ domain-like"/>
    <property type="match status" value="2"/>
</dbReference>
<keyword evidence="4 13" id="KW-0645">Protease</keyword>
<dbReference type="InterPro" id="IPR008915">
    <property type="entry name" value="Peptidase_M50"/>
</dbReference>
<evidence type="ECO:0000256" key="5">
    <source>
        <dbReference type="ARBA" id="ARBA00022692"/>
    </source>
</evidence>
<dbReference type="GO" id="GO:0016020">
    <property type="term" value="C:membrane"/>
    <property type="evidence" value="ECO:0007669"/>
    <property type="project" value="UniProtKB-SubCell"/>
</dbReference>
<keyword evidence="10 11" id="KW-0472">Membrane</keyword>
<dbReference type="EC" id="3.4.24.-" evidence="11"/>
<name>A0A2S8SCH8_9RHOB</name>
<evidence type="ECO:0000256" key="2">
    <source>
        <dbReference type="ARBA" id="ARBA00004141"/>
    </source>
</evidence>
<dbReference type="AlphaFoldDB" id="A0A2S8SCH8"/>
<evidence type="ECO:0000256" key="7">
    <source>
        <dbReference type="ARBA" id="ARBA00022833"/>
    </source>
</evidence>
<dbReference type="PANTHER" id="PTHR42837:SF2">
    <property type="entry name" value="MEMBRANE METALLOPROTEASE ARASP2, CHLOROPLASTIC-RELATED"/>
    <property type="match status" value="1"/>
</dbReference>
<evidence type="ECO:0000313" key="14">
    <source>
        <dbReference type="Proteomes" id="UP000238338"/>
    </source>
</evidence>
<dbReference type="Pfam" id="PF17820">
    <property type="entry name" value="PDZ_6"/>
    <property type="match status" value="1"/>
</dbReference>
<evidence type="ECO:0000256" key="6">
    <source>
        <dbReference type="ARBA" id="ARBA00022801"/>
    </source>
</evidence>
<feature type="domain" description="PDZ" evidence="12">
    <location>
        <begin position="196"/>
        <end position="274"/>
    </location>
</feature>
<proteinExistence type="inferred from homology"/>
<evidence type="ECO:0000256" key="3">
    <source>
        <dbReference type="ARBA" id="ARBA00007931"/>
    </source>
</evidence>
<keyword evidence="8 11" id="KW-1133">Transmembrane helix</keyword>
<comment type="similarity">
    <text evidence="3 11">Belongs to the peptidase M50B family.</text>
</comment>
<gene>
    <name evidence="13" type="ORF">LX70_00349</name>
</gene>
<feature type="transmembrane region" description="Helical" evidence="11">
    <location>
        <begin position="369"/>
        <end position="391"/>
    </location>
</feature>
<evidence type="ECO:0000256" key="9">
    <source>
        <dbReference type="ARBA" id="ARBA00023049"/>
    </source>
</evidence>
<dbReference type="InterPro" id="IPR036034">
    <property type="entry name" value="PDZ_sf"/>
</dbReference>
<feature type="transmembrane region" description="Helical" evidence="11">
    <location>
        <begin position="6"/>
        <end position="30"/>
    </location>
</feature>
<dbReference type="Proteomes" id="UP000238338">
    <property type="component" value="Unassembled WGS sequence"/>
</dbReference>
<accession>A0A2S8SCH8</accession>
<feature type="transmembrane region" description="Helical" evidence="11">
    <location>
        <begin position="418"/>
        <end position="438"/>
    </location>
</feature>
<keyword evidence="9 11" id="KW-0482">Metalloprotease</keyword>
<dbReference type="GO" id="GO:0006508">
    <property type="term" value="P:proteolysis"/>
    <property type="evidence" value="ECO:0007669"/>
    <property type="project" value="UniProtKB-KW"/>
</dbReference>
<evidence type="ECO:0000256" key="10">
    <source>
        <dbReference type="ARBA" id="ARBA00023136"/>
    </source>
</evidence>
<dbReference type="NCBIfam" id="TIGR00054">
    <property type="entry name" value="RIP metalloprotease RseP"/>
    <property type="match status" value="1"/>
</dbReference>
<comment type="cofactor">
    <cofactor evidence="1 11">
        <name>Zn(2+)</name>
        <dbReference type="ChEBI" id="CHEBI:29105"/>
    </cofactor>
</comment>
<organism evidence="13 14">
    <name type="scientific">Albidovulum denitrificans</name>
    <dbReference type="NCBI Taxonomy" id="404881"/>
    <lineage>
        <taxon>Bacteria</taxon>
        <taxon>Pseudomonadati</taxon>
        <taxon>Pseudomonadota</taxon>
        <taxon>Alphaproteobacteria</taxon>
        <taxon>Rhodobacterales</taxon>
        <taxon>Paracoccaceae</taxon>
        <taxon>Albidovulum</taxon>
    </lineage>
</organism>
<evidence type="ECO:0000313" key="13">
    <source>
        <dbReference type="EMBL" id="PQV58537.1"/>
    </source>
</evidence>
<keyword evidence="7 11" id="KW-0862">Zinc</keyword>
<evidence type="ECO:0000256" key="8">
    <source>
        <dbReference type="ARBA" id="ARBA00022989"/>
    </source>
</evidence>
<dbReference type="SMART" id="SM00228">
    <property type="entry name" value="PDZ"/>
    <property type="match status" value="2"/>
</dbReference>
<keyword evidence="14" id="KW-1185">Reference proteome</keyword>
<dbReference type="InterPro" id="IPR041489">
    <property type="entry name" value="PDZ_6"/>
</dbReference>
<dbReference type="CDD" id="cd06163">
    <property type="entry name" value="S2P-M50_PDZ_RseP-like"/>
    <property type="match status" value="1"/>
</dbReference>
<keyword evidence="11" id="KW-0479">Metal-binding</keyword>
<dbReference type="Pfam" id="PF02163">
    <property type="entry name" value="Peptidase_M50"/>
    <property type="match status" value="1"/>
</dbReference>
<dbReference type="OrthoDB" id="9782003at2"/>
<keyword evidence="5 11" id="KW-0812">Transmembrane</keyword>
<dbReference type="InterPro" id="IPR001478">
    <property type="entry name" value="PDZ"/>
</dbReference>
<evidence type="ECO:0000259" key="12">
    <source>
        <dbReference type="PROSITE" id="PS50106"/>
    </source>
</evidence>
<protein>
    <recommendedName>
        <fullName evidence="11">Zinc metalloprotease</fullName>
        <ecNumber evidence="11">3.4.24.-</ecNumber>
    </recommendedName>
</protein>
<comment type="caution">
    <text evidence="13">The sequence shown here is derived from an EMBL/GenBank/DDBJ whole genome shotgun (WGS) entry which is preliminary data.</text>
</comment>
<dbReference type="GO" id="GO:0046872">
    <property type="term" value="F:metal ion binding"/>
    <property type="evidence" value="ECO:0007669"/>
    <property type="project" value="UniProtKB-KW"/>
</dbReference>
<keyword evidence="6 11" id="KW-0378">Hydrolase</keyword>
<comment type="subcellular location">
    <subcellularLocation>
        <location evidence="2">Membrane</location>
        <topology evidence="2">Multi-pass membrane protein</topology>
    </subcellularLocation>
</comment>
<dbReference type="InterPro" id="IPR004387">
    <property type="entry name" value="Pept_M50_Zn"/>
</dbReference>
<dbReference type="PROSITE" id="PS50106">
    <property type="entry name" value="PDZ"/>
    <property type="match status" value="1"/>
</dbReference>
<dbReference type="EMBL" id="PVEP01000001">
    <property type="protein sequence ID" value="PQV58537.1"/>
    <property type="molecule type" value="Genomic_DNA"/>
</dbReference>